<comment type="caution">
    <text evidence="2">The sequence shown here is derived from an EMBL/GenBank/DDBJ whole genome shotgun (WGS) entry which is preliminary data.</text>
</comment>
<protein>
    <recommendedName>
        <fullName evidence="4">MFS transporter</fullName>
    </recommendedName>
</protein>
<feature type="transmembrane region" description="Helical" evidence="1">
    <location>
        <begin position="76"/>
        <end position="100"/>
    </location>
</feature>
<organism evidence="2 3">
    <name type="scientific">Novosphingobium aquae</name>
    <dbReference type="NCBI Taxonomy" id="3133435"/>
    <lineage>
        <taxon>Bacteria</taxon>
        <taxon>Pseudomonadati</taxon>
        <taxon>Pseudomonadota</taxon>
        <taxon>Alphaproteobacteria</taxon>
        <taxon>Sphingomonadales</taxon>
        <taxon>Sphingomonadaceae</taxon>
        <taxon>Novosphingobium</taxon>
    </lineage>
</organism>
<accession>A0ABU8SC36</accession>
<feature type="transmembrane region" description="Helical" evidence="1">
    <location>
        <begin position="112"/>
        <end position="131"/>
    </location>
</feature>
<evidence type="ECO:0000256" key="1">
    <source>
        <dbReference type="SAM" id="Phobius"/>
    </source>
</evidence>
<evidence type="ECO:0000313" key="2">
    <source>
        <dbReference type="EMBL" id="MEJ6010823.1"/>
    </source>
</evidence>
<feature type="transmembrane region" description="Helical" evidence="1">
    <location>
        <begin position="175"/>
        <end position="193"/>
    </location>
</feature>
<feature type="transmembrane region" description="Helical" evidence="1">
    <location>
        <begin position="20"/>
        <end position="42"/>
    </location>
</feature>
<proteinExistence type="predicted"/>
<evidence type="ECO:0008006" key="4">
    <source>
        <dbReference type="Google" id="ProtNLM"/>
    </source>
</evidence>
<gene>
    <name evidence="2" type="ORF">WG900_12945</name>
</gene>
<feature type="transmembrane region" description="Helical" evidence="1">
    <location>
        <begin position="199"/>
        <end position="217"/>
    </location>
</feature>
<feature type="transmembrane region" description="Helical" evidence="1">
    <location>
        <begin position="229"/>
        <end position="245"/>
    </location>
</feature>
<name>A0ABU8SC36_9SPHN</name>
<keyword evidence="1" id="KW-0472">Membrane</keyword>
<feature type="transmembrane region" description="Helical" evidence="1">
    <location>
        <begin position="137"/>
        <end position="155"/>
    </location>
</feature>
<keyword evidence="1" id="KW-1133">Transmembrane helix</keyword>
<keyword evidence="3" id="KW-1185">Reference proteome</keyword>
<keyword evidence="1" id="KW-0812">Transmembrane</keyword>
<sequence length="343" mass="35249">MAGLFFAPAWEFLAYYERLPLVFAQISAAIALAIGWIGTPICGALRRFGIRKPLLLLLPAVLVPANFLSFDTNVLIAAVWHAVVGGAALAALAGIAAVHLEGRTQPEPSLRWLVLGIALVSWLHPPLALAIGGSTGWWMAATVFVIPAVAGLWTARVTENVQPFGDDPLASRPSAIVLGAGFGFLVFALPAYFDLAMGSPTAAPLGTLSFCTGLLLCSMLPRTLTDQRAGWLGIATAALLVVPFLQTWPAAGLLFLSGIGAGSMICRLVRSVQTTAWTLLGASMGSAGAGLASLVILSGSSAGPFSQWSIAALVALVPAAATLFVQCPSAAGQADLTAPAQPG</sequence>
<evidence type="ECO:0000313" key="3">
    <source>
        <dbReference type="Proteomes" id="UP001379235"/>
    </source>
</evidence>
<feature type="transmembrane region" description="Helical" evidence="1">
    <location>
        <begin position="54"/>
        <end position="70"/>
    </location>
</feature>
<dbReference type="RefSeq" id="WP_339967646.1">
    <property type="nucleotide sequence ID" value="NZ_JBBHJY010000006.1"/>
</dbReference>
<reference evidence="2 3" key="1">
    <citation type="submission" date="2024-03" db="EMBL/GenBank/DDBJ databases">
        <authorList>
            <person name="Jo J.-H."/>
        </authorList>
    </citation>
    <scope>NUCLEOTIDE SEQUENCE [LARGE SCALE GENOMIC DNA]</scope>
    <source>
        <strain evidence="2 3">AS3R-12</strain>
    </source>
</reference>
<dbReference type="EMBL" id="JBBHJY010000006">
    <property type="protein sequence ID" value="MEJ6010823.1"/>
    <property type="molecule type" value="Genomic_DNA"/>
</dbReference>
<feature type="transmembrane region" description="Helical" evidence="1">
    <location>
        <begin position="251"/>
        <end position="269"/>
    </location>
</feature>
<feature type="transmembrane region" description="Helical" evidence="1">
    <location>
        <begin position="276"/>
        <end position="299"/>
    </location>
</feature>
<dbReference type="Proteomes" id="UP001379235">
    <property type="component" value="Unassembled WGS sequence"/>
</dbReference>
<feature type="transmembrane region" description="Helical" evidence="1">
    <location>
        <begin position="305"/>
        <end position="325"/>
    </location>
</feature>